<dbReference type="EMBL" id="VSSQ01143878">
    <property type="protein sequence ID" value="MPN63858.1"/>
    <property type="molecule type" value="Genomic_DNA"/>
</dbReference>
<accession>A0A645JJK9</accession>
<reference evidence="1" key="1">
    <citation type="submission" date="2019-08" db="EMBL/GenBank/DDBJ databases">
        <authorList>
            <person name="Kucharzyk K."/>
            <person name="Murdoch R.W."/>
            <person name="Higgins S."/>
            <person name="Loffler F."/>
        </authorList>
    </citation>
    <scope>NUCLEOTIDE SEQUENCE</scope>
</reference>
<organism evidence="1">
    <name type="scientific">bioreactor metagenome</name>
    <dbReference type="NCBI Taxonomy" id="1076179"/>
    <lineage>
        <taxon>unclassified sequences</taxon>
        <taxon>metagenomes</taxon>
        <taxon>ecological metagenomes</taxon>
    </lineage>
</organism>
<name>A0A645JJK9_9ZZZZ</name>
<gene>
    <name evidence="1" type="ORF">SDC9_211625</name>
</gene>
<comment type="caution">
    <text evidence="1">The sequence shown here is derived from an EMBL/GenBank/DDBJ whole genome shotgun (WGS) entry which is preliminary data.</text>
</comment>
<proteinExistence type="predicted"/>
<evidence type="ECO:0000313" key="1">
    <source>
        <dbReference type="EMBL" id="MPN63858.1"/>
    </source>
</evidence>
<sequence length="78" mass="8569">MRLRSGGELTVTDSFLSTEINGRTVRVAKFSNGFVEKLESLKSKGYKPISANVGYVVAWHGENDEDETAIVLPILRLG</sequence>
<protein>
    <submittedName>
        <fullName evidence="1">Uncharacterized protein</fullName>
    </submittedName>
</protein>
<dbReference type="AlphaFoldDB" id="A0A645JJK9"/>